<name>A0A1N6NLN7_9RHOO</name>
<dbReference type="EMBL" id="FTMD01000001">
    <property type="protein sequence ID" value="SIP92886.1"/>
    <property type="molecule type" value="Genomic_DNA"/>
</dbReference>
<evidence type="ECO:0000256" key="7">
    <source>
        <dbReference type="ARBA" id="ARBA00023136"/>
    </source>
</evidence>
<dbReference type="Gene3D" id="3.40.1710.10">
    <property type="entry name" value="abc type-2 transporter like domain"/>
    <property type="match status" value="1"/>
</dbReference>
<dbReference type="STRING" id="34027.SAMN05421829_101355"/>
<feature type="domain" description="ABC transmembrane type-2" evidence="9">
    <location>
        <begin position="154"/>
        <end position="380"/>
    </location>
</feature>
<feature type="transmembrane region" description="Helical" evidence="8">
    <location>
        <begin position="20"/>
        <end position="43"/>
    </location>
</feature>
<evidence type="ECO:0000256" key="4">
    <source>
        <dbReference type="ARBA" id="ARBA00022475"/>
    </source>
</evidence>
<comment type="similarity">
    <text evidence="2">Belongs to the ABC-2 integral membrane protein family.</text>
</comment>
<dbReference type="GO" id="GO:0005886">
    <property type="term" value="C:plasma membrane"/>
    <property type="evidence" value="ECO:0007669"/>
    <property type="project" value="UniProtKB-SubCell"/>
</dbReference>
<keyword evidence="6 8" id="KW-1133">Transmembrane helix</keyword>
<evidence type="ECO:0000256" key="3">
    <source>
        <dbReference type="ARBA" id="ARBA00022448"/>
    </source>
</evidence>
<dbReference type="GO" id="GO:0140359">
    <property type="term" value="F:ABC-type transporter activity"/>
    <property type="evidence" value="ECO:0007669"/>
    <property type="project" value="InterPro"/>
</dbReference>
<dbReference type="InterPro" id="IPR051449">
    <property type="entry name" value="ABC-2_transporter_component"/>
</dbReference>
<dbReference type="PANTHER" id="PTHR30294">
    <property type="entry name" value="MEMBRANE COMPONENT OF ABC TRANSPORTER YHHJ-RELATED"/>
    <property type="match status" value="1"/>
</dbReference>
<dbReference type="PANTHER" id="PTHR30294:SF47">
    <property type="entry name" value="INNER MEMBRANE TRANSPORT PERMEASE YHHJ"/>
    <property type="match status" value="1"/>
</dbReference>
<feature type="transmembrane region" description="Helical" evidence="8">
    <location>
        <begin position="267"/>
        <end position="289"/>
    </location>
</feature>
<evidence type="ECO:0000313" key="10">
    <source>
        <dbReference type="EMBL" id="SIP92886.1"/>
    </source>
</evidence>
<feature type="transmembrane region" description="Helical" evidence="8">
    <location>
        <begin position="295"/>
        <end position="317"/>
    </location>
</feature>
<dbReference type="InterPro" id="IPR047817">
    <property type="entry name" value="ABC2_TM_bact-type"/>
</dbReference>
<evidence type="ECO:0000256" key="1">
    <source>
        <dbReference type="ARBA" id="ARBA00004651"/>
    </source>
</evidence>
<sequence>MNSRLTLWWSRLAAMTVKELLQLFRDGFLMFAIVFLFTADIYMTRNVRLELNHATVVVHDADHSAASRELIYRFRPPYFQLGGEIQDSREGQALLDQGQALAVLDIPPYFQRDLQSGRPTDVQVLVDTSNTVLGTLAASYSGQIIGRYGFEAALARMGASEASLDTVPMIQDQHRVWYNPNQNDAWFIPISELLTVITVMAIMLPAAAAVREKERGTIEQLLVSPLTPALILLPKVISMTLVILAGTAISLFLVLVPVFGVPIKGSLPLFFAVTTLYTVATSGLGLYIATLSRNLAQAAMLAIFILMPMVFLSGAWTPPEAMPAGLREAMYLSPLYYFIEMGYGILLKGAGLDVLWDSLLGLTLLGVGIFGFGVRRFRRQFG</sequence>
<keyword evidence="5 8" id="KW-0812">Transmembrane</keyword>
<evidence type="ECO:0000313" key="11">
    <source>
        <dbReference type="Proteomes" id="UP000186819"/>
    </source>
</evidence>
<keyword evidence="7 8" id="KW-0472">Membrane</keyword>
<feature type="transmembrane region" description="Helical" evidence="8">
    <location>
        <begin position="230"/>
        <end position="255"/>
    </location>
</feature>
<keyword evidence="3" id="KW-0813">Transport</keyword>
<feature type="transmembrane region" description="Helical" evidence="8">
    <location>
        <begin position="185"/>
        <end position="210"/>
    </location>
</feature>
<organism evidence="10 11">
    <name type="scientific">Aromatoleum tolulyticum</name>
    <dbReference type="NCBI Taxonomy" id="34027"/>
    <lineage>
        <taxon>Bacteria</taxon>
        <taxon>Pseudomonadati</taxon>
        <taxon>Pseudomonadota</taxon>
        <taxon>Betaproteobacteria</taxon>
        <taxon>Rhodocyclales</taxon>
        <taxon>Rhodocyclaceae</taxon>
        <taxon>Aromatoleum</taxon>
    </lineage>
</organism>
<evidence type="ECO:0000256" key="6">
    <source>
        <dbReference type="ARBA" id="ARBA00022989"/>
    </source>
</evidence>
<dbReference type="Pfam" id="PF12698">
    <property type="entry name" value="ABC2_membrane_3"/>
    <property type="match status" value="1"/>
</dbReference>
<reference evidence="11" key="1">
    <citation type="submission" date="2017-01" db="EMBL/GenBank/DDBJ databases">
        <authorList>
            <person name="Varghese N."/>
            <person name="Submissions S."/>
        </authorList>
    </citation>
    <scope>NUCLEOTIDE SEQUENCE [LARGE SCALE GENOMIC DNA]</scope>
    <source>
        <strain evidence="11">ATCC 51758</strain>
    </source>
</reference>
<dbReference type="Proteomes" id="UP000186819">
    <property type="component" value="Unassembled WGS sequence"/>
</dbReference>
<evidence type="ECO:0000256" key="2">
    <source>
        <dbReference type="ARBA" id="ARBA00007783"/>
    </source>
</evidence>
<gene>
    <name evidence="10" type="ORF">SAMN05421829_101355</name>
</gene>
<accession>A0A1N6NLN7</accession>
<evidence type="ECO:0000256" key="8">
    <source>
        <dbReference type="SAM" id="Phobius"/>
    </source>
</evidence>
<feature type="transmembrane region" description="Helical" evidence="8">
    <location>
        <begin position="354"/>
        <end position="374"/>
    </location>
</feature>
<protein>
    <submittedName>
        <fullName evidence="10">ABC-2 type transport system permease protein</fullName>
    </submittedName>
</protein>
<dbReference type="OrthoDB" id="9808686at2"/>
<evidence type="ECO:0000256" key="5">
    <source>
        <dbReference type="ARBA" id="ARBA00022692"/>
    </source>
</evidence>
<keyword evidence="4" id="KW-1003">Cell membrane</keyword>
<evidence type="ECO:0000259" key="9">
    <source>
        <dbReference type="PROSITE" id="PS51012"/>
    </source>
</evidence>
<keyword evidence="11" id="KW-1185">Reference proteome</keyword>
<dbReference type="PROSITE" id="PS51012">
    <property type="entry name" value="ABC_TM2"/>
    <property type="match status" value="1"/>
</dbReference>
<dbReference type="AlphaFoldDB" id="A0A1N6NLN7"/>
<comment type="subcellular location">
    <subcellularLocation>
        <location evidence="1">Cell membrane</location>
        <topology evidence="1">Multi-pass membrane protein</topology>
    </subcellularLocation>
</comment>
<dbReference type="InterPro" id="IPR013525">
    <property type="entry name" value="ABC2_TM"/>
</dbReference>
<proteinExistence type="inferred from homology"/>